<dbReference type="RefSeq" id="WP_129457490.1">
    <property type="nucleotide sequence ID" value="NZ_PPCV01000001.1"/>
</dbReference>
<dbReference type="InterPro" id="IPR037027">
    <property type="entry name" value="YqgF/RNaseH-like_dom_sf"/>
</dbReference>
<evidence type="ECO:0000259" key="6">
    <source>
        <dbReference type="SMART" id="SM00732"/>
    </source>
</evidence>
<proteinExistence type="inferred from homology"/>
<dbReference type="EMBL" id="PPCV01000001">
    <property type="protein sequence ID" value="RXW33524.1"/>
    <property type="molecule type" value="Genomic_DNA"/>
</dbReference>
<evidence type="ECO:0000256" key="5">
    <source>
        <dbReference type="HAMAP-Rule" id="MF_00651"/>
    </source>
</evidence>
<name>A0A4Q2ELR8_9ACTN</name>
<dbReference type="PANTHER" id="PTHR33317">
    <property type="entry name" value="POLYNUCLEOTIDYL TRANSFERASE, RIBONUCLEASE H-LIKE SUPERFAMILY PROTEIN"/>
    <property type="match status" value="1"/>
</dbReference>
<dbReference type="EC" id="3.1.-.-" evidence="5"/>
<sequence length="160" mass="17279">MTDGTYGVRLGLDWGKARIGVAACDAAGVLAYPVETITPASDRRVVTERLRAIVAEYEPVVAYLGLPRHLRGGEGEAAAMARDGAELVSRLFPDLEVRLVDERLTTVTATRQLHDAGRSSRTQRSVIDQAAAVAILNQALDGERVAMARVGERIDGRNLR</sequence>
<evidence type="ECO:0000256" key="3">
    <source>
        <dbReference type="ARBA" id="ARBA00022722"/>
    </source>
</evidence>
<dbReference type="GO" id="GO:0004518">
    <property type="term" value="F:nuclease activity"/>
    <property type="evidence" value="ECO:0007669"/>
    <property type="project" value="UniProtKB-KW"/>
</dbReference>
<keyword evidence="3 5" id="KW-0540">Nuclease</keyword>
<dbReference type="GO" id="GO:0000967">
    <property type="term" value="P:rRNA 5'-end processing"/>
    <property type="evidence" value="ECO:0007669"/>
    <property type="project" value="UniProtKB-UniRule"/>
</dbReference>
<comment type="subcellular location">
    <subcellularLocation>
        <location evidence="5">Cytoplasm</location>
    </subcellularLocation>
</comment>
<evidence type="ECO:0000256" key="2">
    <source>
        <dbReference type="ARBA" id="ARBA00022517"/>
    </source>
</evidence>
<dbReference type="InterPro" id="IPR005227">
    <property type="entry name" value="YqgF"/>
</dbReference>
<reference evidence="7 8" key="1">
    <citation type="submission" date="2018-01" db="EMBL/GenBank/DDBJ databases">
        <title>Lactibacter flavus gen. nov., sp. nov., a novel bacterium of the family Propionibacteriaceae isolated from raw milk and dairy products.</title>
        <authorList>
            <person name="Wenning M."/>
            <person name="Breitenwieser F."/>
            <person name="Huptas C."/>
            <person name="von Neubeck M."/>
            <person name="Busse H.-J."/>
            <person name="Scherer S."/>
        </authorList>
    </citation>
    <scope>NUCLEOTIDE SEQUENCE [LARGE SCALE GENOMIC DNA]</scope>
    <source>
        <strain evidence="7 8">VG341</strain>
    </source>
</reference>
<dbReference type="OrthoDB" id="9790539at2"/>
<organism evidence="7 8">
    <name type="scientific">Propioniciclava flava</name>
    <dbReference type="NCBI Taxonomy" id="2072026"/>
    <lineage>
        <taxon>Bacteria</taxon>
        <taxon>Bacillati</taxon>
        <taxon>Actinomycetota</taxon>
        <taxon>Actinomycetes</taxon>
        <taxon>Propionibacteriales</taxon>
        <taxon>Propionibacteriaceae</taxon>
        <taxon>Propioniciclava</taxon>
    </lineage>
</organism>
<dbReference type="SUPFAM" id="SSF53098">
    <property type="entry name" value="Ribonuclease H-like"/>
    <property type="match status" value="1"/>
</dbReference>
<dbReference type="Pfam" id="PF03652">
    <property type="entry name" value="RuvX"/>
    <property type="match status" value="1"/>
</dbReference>
<keyword evidence="1 5" id="KW-0963">Cytoplasm</keyword>
<evidence type="ECO:0000256" key="1">
    <source>
        <dbReference type="ARBA" id="ARBA00022490"/>
    </source>
</evidence>
<dbReference type="AlphaFoldDB" id="A0A4Q2ELR8"/>
<comment type="similarity">
    <text evidence="5">Belongs to the YqgF HJR family.</text>
</comment>
<feature type="domain" description="YqgF/RNase H-like" evidence="6">
    <location>
        <begin position="7"/>
        <end position="109"/>
    </location>
</feature>
<dbReference type="CDD" id="cd16964">
    <property type="entry name" value="YqgF"/>
    <property type="match status" value="1"/>
</dbReference>
<evidence type="ECO:0000313" key="7">
    <source>
        <dbReference type="EMBL" id="RXW33524.1"/>
    </source>
</evidence>
<dbReference type="InterPro" id="IPR006641">
    <property type="entry name" value="YqgF/RNaseH-like_dom"/>
</dbReference>
<keyword evidence="2 5" id="KW-0690">Ribosome biogenesis</keyword>
<keyword evidence="4 5" id="KW-0378">Hydrolase</keyword>
<dbReference type="PANTHER" id="PTHR33317:SF4">
    <property type="entry name" value="POLYNUCLEOTIDYL TRANSFERASE, RIBONUCLEASE H-LIKE SUPERFAMILY PROTEIN"/>
    <property type="match status" value="1"/>
</dbReference>
<keyword evidence="8" id="KW-1185">Reference proteome</keyword>
<gene>
    <name evidence="7" type="ORF">C1706_01860</name>
</gene>
<dbReference type="HAMAP" id="MF_00651">
    <property type="entry name" value="Nuclease_YqgF"/>
    <property type="match status" value="1"/>
</dbReference>
<evidence type="ECO:0000313" key="8">
    <source>
        <dbReference type="Proteomes" id="UP000290624"/>
    </source>
</evidence>
<dbReference type="Proteomes" id="UP000290624">
    <property type="component" value="Unassembled WGS sequence"/>
</dbReference>
<dbReference type="Gene3D" id="3.30.420.140">
    <property type="entry name" value="YqgF/RNase H-like domain"/>
    <property type="match status" value="1"/>
</dbReference>
<dbReference type="SMART" id="SM00732">
    <property type="entry name" value="YqgFc"/>
    <property type="match status" value="1"/>
</dbReference>
<accession>A0A4Q2ELR8</accession>
<dbReference type="GO" id="GO:0005829">
    <property type="term" value="C:cytosol"/>
    <property type="evidence" value="ECO:0007669"/>
    <property type="project" value="TreeGrafter"/>
</dbReference>
<evidence type="ECO:0000256" key="4">
    <source>
        <dbReference type="ARBA" id="ARBA00022801"/>
    </source>
</evidence>
<protein>
    <recommendedName>
        <fullName evidence="5">Putative pre-16S rRNA nuclease</fullName>
        <ecNumber evidence="5">3.1.-.-</ecNumber>
    </recommendedName>
</protein>
<dbReference type="InterPro" id="IPR012337">
    <property type="entry name" value="RNaseH-like_sf"/>
</dbReference>
<comment type="caution">
    <text evidence="7">The sequence shown here is derived from an EMBL/GenBank/DDBJ whole genome shotgun (WGS) entry which is preliminary data.</text>
</comment>
<dbReference type="NCBIfam" id="TIGR00250">
    <property type="entry name" value="RNAse_H_YqgF"/>
    <property type="match status" value="1"/>
</dbReference>
<dbReference type="GO" id="GO:0016788">
    <property type="term" value="F:hydrolase activity, acting on ester bonds"/>
    <property type="evidence" value="ECO:0007669"/>
    <property type="project" value="UniProtKB-UniRule"/>
</dbReference>
<comment type="function">
    <text evidence="5">Could be a nuclease involved in processing of the 5'-end of pre-16S rRNA.</text>
</comment>